<feature type="compositionally biased region" description="Basic residues" evidence="1">
    <location>
        <begin position="128"/>
        <end position="139"/>
    </location>
</feature>
<feature type="region of interest" description="Disordered" evidence="1">
    <location>
        <begin position="112"/>
        <end position="144"/>
    </location>
</feature>
<dbReference type="GO" id="GO:0006352">
    <property type="term" value="P:DNA-templated transcription initiation"/>
    <property type="evidence" value="ECO:0007669"/>
    <property type="project" value="InterPro"/>
</dbReference>
<dbReference type="Proteomes" id="UP000595636">
    <property type="component" value="Chromosome"/>
</dbReference>
<keyword evidence="4" id="KW-1185">Reference proteome</keyword>
<protein>
    <recommendedName>
        <fullName evidence="2">RNA polymerase sigma-70 region 2 domain-containing protein</fullName>
    </recommendedName>
</protein>
<sequence>MPERAAGPGRWASRAAPPRADAAGFALFHEENFYAVLGFVTRRTSRPQVAADLTADFFVPALETAGQYDPKRGAPYAWLYGIARDGGSHHCRGDRADTGRLARVRATARSGRRRTGWCGRPRPAACRGGRRSRPPRRRTSAGAHTYERAPHLKWGPFAVIRSQTSYVIGGAGATVRTGVISRTGTDCRTGTRIRSPSRSRRRRRAAGS</sequence>
<feature type="region of interest" description="Disordered" evidence="1">
    <location>
        <begin position="184"/>
        <end position="208"/>
    </location>
</feature>
<name>A0A7T7RHJ7_9ACTN</name>
<dbReference type="InterPro" id="IPR013325">
    <property type="entry name" value="RNA_pol_sigma_r2"/>
</dbReference>
<evidence type="ECO:0000256" key="1">
    <source>
        <dbReference type="SAM" id="MobiDB-lite"/>
    </source>
</evidence>
<evidence type="ECO:0000313" key="4">
    <source>
        <dbReference type="Proteomes" id="UP000595636"/>
    </source>
</evidence>
<feature type="compositionally biased region" description="Basic residues" evidence="1">
    <location>
        <begin position="195"/>
        <end position="208"/>
    </location>
</feature>
<feature type="compositionally biased region" description="Low complexity" evidence="1">
    <location>
        <begin position="116"/>
        <end position="127"/>
    </location>
</feature>
<dbReference type="InterPro" id="IPR007627">
    <property type="entry name" value="RNA_pol_sigma70_r2"/>
</dbReference>
<reference evidence="3 4" key="1">
    <citation type="submission" date="2020-12" db="EMBL/GenBank/DDBJ databases">
        <title>A novel species.</title>
        <authorList>
            <person name="Li K."/>
        </authorList>
    </citation>
    <scope>NUCLEOTIDE SEQUENCE [LARGE SCALE GENOMIC DNA]</scope>
    <source>
        <strain evidence="3 4">ZYC-3</strain>
    </source>
</reference>
<organism evidence="3 4">
    <name type="scientific">Streptomyces liliifuscus</name>
    <dbReference type="NCBI Taxonomy" id="2797636"/>
    <lineage>
        <taxon>Bacteria</taxon>
        <taxon>Bacillati</taxon>
        <taxon>Actinomycetota</taxon>
        <taxon>Actinomycetes</taxon>
        <taxon>Kitasatosporales</taxon>
        <taxon>Streptomycetaceae</taxon>
        <taxon>Streptomyces</taxon>
    </lineage>
</organism>
<proteinExistence type="predicted"/>
<accession>A0A7T7RHJ7</accession>
<dbReference type="AlphaFoldDB" id="A0A7T7RHJ7"/>
<gene>
    <name evidence="3" type="ORF">JEQ17_21390</name>
</gene>
<dbReference type="EMBL" id="CP066831">
    <property type="protein sequence ID" value="QQM46830.1"/>
    <property type="molecule type" value="Genomic_DNA"/>
</dbReference>
<dbReference type="KEGG" id="slf:JEQ17_21390"/>
<feature type="domain" description="RNA polymerase sigma-70 region 2" evidence="2">
    <location>
        <begin position="35"/>
        <end position="86"/>
    </location>
</feature>
<dbReference type="GO" id="GO:0003700">
    <property type="term" value="F:DNA-binding transcription factor activity"/>
    <property type="evidence" value="ECO:0007669"/>
    <property type="project" value="InterPro"/>
</dbReference>
<dbReference type="Pfam" id="PF04542">
    <property type="entry name" value="Sigma70_r2"/>
    <property type="match status" value="1"/>
</dbReference>
<evidence type="ECO:0000313" key="3">
    <source>
        <dbReference type="EMBL" id="QQM46830.1"/>
    </source>
</evidence>
<dbReference type="Gene3D" id="1.10.1740.10">
    <property type="match status" value="1"/>
</dbReference>
<evidence type="ECO:0000259" key="2">
    <source>
        <dbReference type="Pfam" id="PF04542"/>
    </source>
</evidence>
<dbReference type="SUPFAM" id="SSF88946">
    <property type="entry name" value="Sigma2 domain of RNA polymerase sigma factors"/>
    <property type="match status" value="1"/>
</dbReference>